<feature type="region of interest" description="Disordered" evidence="1">
    <location>
        <begin position="1"/>
        <end position="208"/>
    </location>
</feature>
<evidence type="ECO:0000313" key="2">
    <source>
        <dbReference type="EMBL" id="CAG5091164.1"/>
    </source>
</evidence>
<keyword evidence="3" id="KW-1185">Reference proteome</keyword>
<reference evidence="2 3" key="1">
    <citation type="submission" date="2021-04" db="EMBL/GenBank/DDBJ databases">
        <authorList>
            <person name="Bliznina A."/>
        </authorList>
    </citation>
    <scope>NUCLEOTIDE SEQUENCE [LARGE SCALE GENOMIC DNA]</scope>
</reference>
<feature type="compositionally biased region" description="Polar residues" evidence="1">
    <location>
        <begin position="61"/>
        <end position="75"/>
    </location>
</feature>
<feature type="compositionally biased region" description="Basic and acidic residues" evidence="1">
    <location>
        <begin position="138"/>
        <end position="180"/>
    </location>
</feature>
<organism evidence="2 3">
    <name type="scientific">Oikopleura dioica</name>
    <name type="common">Tunicate</name>
    <dbReference type="NCBI Taxonomy" id="34765"/>
    <lineage>
        <taxon>Eukaryota</taxon>
        <taxon>Metazoa</taxon>
        <taxon>Chordata</taxon>
        <taxon>Tunicata</taxon>
        <taxon>Appendicularia</taxon>
        <taxon>Copelata</taxon>
        <taxon>Oikopleuridae</taxon>
        <taxon>Oikopleura</taxon>
    </lineage>
</organism>
<feature type="compositionally biased region" description="Polar residues" evidence="1">
    <location>
        <begin position="189"/>
        <end position="208"/>
    </location>
</feature>
<name>A0ABN7S8C0_OIKDI</name>
<feature type="compositionally biased region" description="Polar residues" evidence="1">
    <location>
        <begin position="30"/>
        <end position="45"/>
    </location>
</feature>
<sequence length="290" mass="32687">MSLPNRVSKYRDFLPKSPGHSDNYYGSAPLWSQSSCEKSQDTQTCPPRFYTRNPSIERRNYGSQGFSIGESSQLASAPKGRKVSEAGRPRSLPSTQQLINGKLAFTASQFTPKKDAPKKKDLRIDSWTQMTPKSSKPKAQESKKTVKDAATEMTPKKKEASVPTRKEGDVPEKIKIKEEPWPTPPPQASRATQWTPKSAGLQLNSLQRTPIRKKKVSEYFEEAKKNFGEEGSSFSMDFSESPGGTFRVHFEKKQKATILESEKNGKIKSIMKRSIKKKRVSFNSQTELIY</sequence>
<dbReference type="Proteomes" id="UP001158576">
    <property type="component" value="Chromosome PAR"/>
</dbReference>
<feature type="compositionally biased region" description="Basic and acidic residues" evidence="1">
    <location>
        <begin position="112"/>
        <end position="124"/>
    </location>
</feature>
<dbReference type="EMBL" id="OU015568">
    <property type="protein sequence ID" value="CAG5091164.1"/>
    <property type="molecule type" value="Genomic_DNA"/>
</dbReference>
<evidence type="ECO:0000313" key="3">
    <source>
        <dbReference type="Proteomes" id="UP001158576"/>
    </source>
</evidence>
<proteinExistence type="predicted"/>
<gene>
    <name evidence="2" type="ORF">OKIOD_LOCUS4453</name>
</gene>
<evidence type="ECO:0000256" key="1">
    <source>
        <dbReference type="SAM" id="MobiDB-lite"/>
    </source>
</evidence>
<protein>
    <submittedName>
        <fullName evidence="2">Oidioi.mRNA.OKI2018_I69.PAR.g12895.t1.cds</fullName>
    </submittedName>
</protein>
<accession>A0ABN7S8C0</accession>